<dbReference type="Proteomes" id="UP000018468">
    <property type="component" value="Linkage group LG2"/>
</dbReference>
<organism evidence="3 4">
    <name type="scientific">Lepisosteus oculatus</name>
    <name type="common">Spotted gar</name>
    <dbReference type="NCBI Taxonomy" id="7918"/>
    <lineage>
        <taxon>Eukaryota</taxon>
        <taxon>Metazoa</taxon>
        <taxon>Chordata</taxon>
        <taxon>Craniata</taxon>
        <taxon>Vertebrata</taxon>
        <taxon>Euteleostomi</taxon>
        <taxon>Actinopterygii</taxon>
        <taxon>Neopterygii</taxon>
        <taxon>Holostei</taxon>
        <taxon>Semionotiformes</taxon>
        <taxon>Lepisosteidae</taxon>
        <taxon>Lepisosteus</taxon>
    </lineage>
</organism>
<evidence type="ECO:0000313" key="3">
    <source>
        <dbReference type="Ensembl" id="ENSLOCP00000015361.1"/>
    </source>
</evidence>
<evidence type="ECO:0000313" key="4">
    <source>
        <dbReference type="Proteomes" id="UP000018468"/>
    </source>
</evidence>
<dbReference type="GeneTree" id="ENSGT01150000287633"/>
<evidence type="ECO:0000256" key="2">
    <source>
        <dbReference type="SAM" id="SignalP"/>
    </source>
</evidence>
<protein>
    <submittedName>
        <fullName evidence="3">Proline-rich protein 36-like</fullName>
    </submittedName>
</protein>
<dbReference type="HOGENOM" id="CLU_475613_0_0_1"/>
<dbReference type="EMBL" id="AHAT01032704">
    <property type="status" value="NOT_ANNOTATED_CDS"/>
    <property type="molecule type" value="Genomic_DNA"/>
</dbReference>
<feature type="region of interest" description="Disordered" evidence="1">
    <location>
        <begin position="143"/>
        <end position="169"/>
    </location>
</feature>
<accession>W5N402</accession>
<reference evidence="4" key="1">
    <citation type="submission" date="2011-12" db="EMBL/GenBank/DDBJ databases">
        <title>The Draft Genome of Lepisosteus oculatus.</title>
        <authorList>
            <consortium name="The Broad Institute Genome Assembly &amp; Analysis Group"/>
            <consortium name="Computational R&amp;D Group"/>
            <consortium name="and Sequencing Platform"/>
            <person name="Di Palma F."/>
            <person name="Alfoldi J."/>
            <person name="Johnson J."/>
            <person name="Berlin A."/>
            <person name="Gnerre S."/>
            <person name="Jaffe D."/>
            <person name="MacCallum I."/>
            <person name="Young S."/>
            <person name="Walker B.J."/>
            <person name="Lander E.S."/>
            <person name="Lindblad-Toh K."/>
        </authorList>
    </citation>
    <scope>NUCLEOTIDE SEQUENCE [LARGE SCALE GENOMIC DNA]</scope>
</reference>
<dbReference type="GeneID" id="107076519"/>
<reference evidence="3" key="3">
    <citation type="submission" date="2025-09" db="UniProtKB">
        <authorList>
            <consortium name="Ensembl"/>
        </authorList>
    </citation>
    <scope>IDENTIFICATION</scope>
</reference>
<feature type="chain" id="PRO_5004868767" evidence="2">
    <location>
        <begin position="19"/>
        <end position="573"/>
    </location>
</feature>
<proteinExistence type="predicted"/>
<feature type="signal peptide" evidence="2">
    <location>
        <begin position="1"/>
        <end position="18"/>
    </location>
</feature>
<sequence length="573" mass="60176">MFLLYLLELLIFYQSVKKMKVYICFLIVLDSKAFVVPTEKRMPLSSKLHMSPGGFFNASSLNEPQSQKETILFPLQRTIPVVPRFSGTYRRHSTVFVMGPQMSKNSPVSIPLRGPSLALPPAGPAHLYRPQVYVFRPPAPAPLPPVENRGSQLDARSTAPDPAQPCSTRVAVRSPPLAPQAQRPVSPLFVFLRRTVPAVAPPPVSRSGPRFVFATGRAAIPGVLFVPGQKTLSAHLTSPRLPPGPQPSLTIRQPQPPSPPLPPAIIPTSMPRIPSLPSIVNLQGRIIVIPYVFAPHNRLHKQKLMAHPSLTTGSPTTSSAVSTVGKTSALATTVATTTKGYTTTVDTTTASTTITTVSVDKTTLAETTISEKNISGTTLAATTTATTAETTVAETTVAEMTVAETTVAEMTVAETAAADVTLITAAILDDTTTAETTVAETTVAEMTVPETTVAEMTVAGTAAADITLITAAILDDTTTAETTVAETTVAETTTAETTIAETTVAETTIAETTVAETTAAETTVAETTVAETTTAKTTVAETTTAETTVAETTVAETTTAETVAETTTAKKTV</sequence>
<keyword evidence="2" id="KW-0732">Signal</keyword>
<name>W5N402_LEPOC</name>
<dbReference type="Ensembl" id="ENSLOCT00000015390.1">
    <property type="protein sequence ID" value="ENSLOCP00000015361.1"/>
    <property type="gene ID" value="ENSLOCG00000012480.1"/>
</dbReference>
<dbReference type="KEGG" id="loc:107076519"/>
<feature type="region of interest" description="Disordered" evidence="1">
    <location>
        <begin position="236"/>
        <end position="259"/>
    </location>
</feature>
<keyword evidence="4" id="KW-1185">Reference proteome</keyword>
<reference evidence="3" key="2">
    <citation type="submission" date="2025-08" db="UniProtKB">
        <authorList>
            <consortium name="Ensembl"/>
        </authorList>
    </citation>
    <scope>IDENTIFICATION</scope>
</reference>
<dbReference type="AlphaFoldDB" id="W5N402"/>
<dbReference type="InParanoid" id="W5N402"/>
<evidence type="ECO:0000256" key="1">
    <source>
        <dbReference type="SAM" id="MobiDB-lite"/>
    </source>
</evidence>
<dbReference type="STRING" id="7918.ENSLOCP00000015361"/>
<dbReference type="Bgee" id="ENSLOCG00000012480">
    <property type="expression patterns" value="Expressed in zone of skin"/>
</dbReference>